<proteinExistence type="predicted"/>
<dbReference type="PANTHER" id="PTHR22812">
    <property type="entry name" value="CHROMOBOX PROTEIN"/>
    <property type="match status" value="1"/>
</dbReference>
<dbReference type="GO" id="GO:0005634">
    <property type="term" value="C:nucleus"/>
    <property type="evidence" value="ECO:0007669"/>
    <property type="project" value="UniProtKB-SubCell"/>
</dbReference>
<feature type="compositionally biased region" description="Polar residues" evidence="3">
    <location>
        <begin position="187"/>
        <end position="197"/>
    </location>
</feature>
<dbReference type="PROSITE" id="PS00598">
    <property type="entry name" value="CHROMO_1"/>
    <property type="match status" value="1"/>
</dbReference>
<feature type="region of interest" description="Disordered" evidence="3">
    <location>
        <begin position="270"/>
        <end position="301"/>
    </location>
</feature>
<feature type="region of interest" description="Disordered" evidence="3">
    <location>
        <begin position="526"/>
        <end position="570"/>
    </location>
</feature>
<dbReference type="InterPro" id="IPR023780">
    <property type="entry name" value="Chromo_domain"/>
</dbReference>
<gene>
    <name evidence="5" type="ORF">R5R35_007328</name>
</gene>
<feature type="region of interest" description="Disordered" evidence="3">
    <location>
        <begin position="608"/>
        <end position="658"/>
    </location>
</feature>
<feature type="compositionally biased region" description="Low complexity" evidence="3">
    <location>
        <begin position="169"/>
        <end position="184"/>
    </location>
</feature>
<feature type="compositionally biased region" description="Basic and acidic residues" evidence="3">
    <location>
        <begin position="225"/>
        <end position="251"/>
    </location>
</feature>
<evidence type="ECO:0000256" key="2">
    <source>
        <dbReference type="ARBA" id="ARBA00023242"/>
    </source>
</evidence>
<evidence type="ECO:0000256" key="1">
    <source>
        <dbReference type="ARBA" id="ARBA00004123"/>
    </source>
</evidence>
<feature type="region of interest" description="Disordered" evidence="3">
    <location>
        <begin position="385"/>
        <end position="422"/>
    </location>
</feature>
<feature type="compositionally biased region" description="Basic and acidic residues" evidence="3">
    <location>
        <begin position="146"/>
        <end position="161"/>
    </location>
</feature>
<dbReference type="SUPFAM" id="SSF54160">
    <property type="entry name" value="Chromo domain-like"/>
    <property type="match status" value="1"/>
</dbReference>
<feature type="compositionally biased region" description="Polar residues" evidence="3">
    <location>
        <begin position="548"/>
        <end position="563"/>
    </location>
</feature>
<feature type="compositionally biased region" description="Pro residues" evidence="3">
    <location>
        <begin position="925"/>
        <end position="950"/>
    </location>
</feature>
<organism evidence="5 6">
    <name type="scientific">Gryllus longicercus</name>
    <dbReference type="NCBI Taxonomy" id="2509291"/>
    <lineage>
        <taxon>Eukaryota</taxon>
        <taxon>Metazoa</taxon>
        <taxon>Ecdysozoa</taxon>
        <taxon>Arthropoda</taxon>
        <taxon>Hexapoda</taxon>
        <taxon>Insecta</taxon>
        <taxon>Pterygota</taxon>
        <taxon>Neoptera</taxon>
        <taxon>Polyneoptera</taxon>
        <taxon>Orthoptera</taxon>
        <taxon>Ensifera</taxon>
        <taxon>Gryllidea</taxon>
        <taxon>Grylloidea</taxon>
        <taxon>Gryllidae</taxon>
        <taxon>Gryllinae</taxon>
        <taxon>Gryllus</taxon>
    </lineage>
</organism>
<dbReference type="InterPro" id="IPR051219">
    <property type="entry name" value="Heterochromatin_chromo-domain"/>
</dbReference>
<feature type="compositionally biased region" description="Low complexity" evidence="3">
    <location>
        <begin position="471"/>
        <end position="481"/>
    </location>
</feature>
<comment type="caution">
    <text evidence="5">The sequence shown here is derived from an EMBL/GenBank/DDBJ whole genome shotgun (WGS) entry which is preliminary data.</text>
</comment>
<dbReference type="InterPro" id="IPR000953">
    <property type="entry name" value="Chromo/chromo_shadow_dom"/>
</dbReference>
<dbReference type="PROSITE" id="PS50013">
    <property type="entry name" value="CHROMO_2"/>
    <property type="match status" value="1"/>
</dbReference>
<dbReference type="Proteomes" id="UP001378592">
    <property type="component" value="Unassembled WGS sequence"/>
</dbReference>
<sequence>MEVDGGDPSSVNKNPKVIKGAQEDAAKLDILVCGTCRNVFHFIEEFKEHKQEACPTSSFSAQTKPQVWAFLLWKSAIVNKDRGDGGPGNISSWKMYQRWCKMDEEIRDNWIAAGRALQSFSMIASAKLQEIRTPNDGKIRNANTRPGEESDGKDEMHDQKKGTTRTASTEKNNSESWNNTSSEDNVTKTITLNTSITDKCASGGEDNRENHDGKKASSTVSDENDSNKKVSLENDDTIEIKEEKLSEEEGSRGAWDVEDMDESAEILSAPIEIQVAKKRSEPRPDSNKVTRRSLNRSLNDGSSEDEYVVEKILAKRFNPKKKYYEYLLKWEGYPHEQNTWEPVHNMAACDKLVETFERNLAKQKAAQQAQQAQMQAQKVVSNAQSLTRKLAGSSGRDQGLEPGPSGVESGRPVRSSKKKALEQVKSWCGSMAKTTEFGKRKVGESSDSDEDELSEKKVKLEPPDDDDHWSSGEMQGSSGEENVVAIQGNQAKVVGVIHKAKEHLFAPVVKRSPGRPRKIRAEEGNAINGMKPRKEDASELAVKLGLESDSSPESKARSPQQGNKVAGQPPVLVANSKGVIKVDPRQVPNLTSGVYIVANKSNVVKLESLPGSPPKGKVLSSKTPPGKPLETNVKPGVTSGIVRKTNTGQGSVPTRLRPLAPAPPPVKLLPKPAPGQLAGVLLGGPGLMKVAPQLAQRTVVSTSPRSVTTTPRILGPRPTAILQPRGTLLQSPLRSQTPIAPGVKRPIGIPGIQTKITSAVRPRLPAAGKVVSPLTAQTKSGVKPIHAMLGKAVQGQTLATSGLLTAKKNGEGTLKPGERLTVATVKPGVRVEEERPRKGVGRGRGRGSSLGLGNDLIGKGPGKLNENDGLHMEFHEVSSSDSDSGDSLPELPMGDLPSLEPESPPRPFTLCPETGKILGRAEGEPSPPPSPVQPPPTPASVPSVPVPTSGPTPTQLSKDEISGPAPGANESEEILPDKRESSPVPYPEGNETLLKVEMSPGGTTGTVIESSVTDSQYMDTLRTEQGVTVTKIPAELGAKTAEQTINTAPRAASPTAGKASGGISVPARKLFMEGGKLNPTEVVTVTGEDGVVYQIATEGQDEMEGGEGMQQCVYVTTDQAEGSEEGAVLTLDTAVAEAVAQLMPDQVNVIGGGCSQFYIKEGEGNPVPADNNEQLVMASVVDQPGADDNAQVVAHVVQEGEIIPGTGKRRVVLLLPDGNLMMTDVDEEQYAALNLDK</sequence>
<dbReference type="SMART" id="SM00298">
    <property type="entry name" value="CHROMO"/>
    <property type="match status" value="1"/>
</dbReference>
<dbReference type="InterPro" id="IPR023779">
    <property type="entry name" value="Chromodomain_CS"/>
</dbReference>
<evidence type="ECO:0000256" key="3">
    <source>
        <dbReference type="SAM" id="MobiDB-lite"/>
    </source>
</evidence>
<feature type="region of interest" description="Disordered" evidence="3">
    <location>
        <begin position="131"/>
        <end position="258"/>
    </location>
</feature>
<accession>A0AAN9VGM7</accession>
<dbReference type="GO" id="GO:0005694">
    <property type="term" value="C:chromosome"/>
    <property type="evidence" value="ECO:0007669"/>
    <property type="project" value="UniProtKB-ARBA"/>
</dbReference>
<feature type="domain" description="Chromo" evidence="4">
    <location>
        <begin position="307"/>
        <end position="368"/>
    </location>
</feature>
<dbReference type="Gene3D" id="2.40.50.40">
    <property type="match status" value="1"/>
</dbReference>
<feature type="compositionally biased region" description="Basic and acidic residues" evidence="3">
    <location>
        <begin position="205"/>
        <end position="215"/>
    </location>
</feature>
<dbReference type="EMBL" id="JAZDUA010000200">
    <property type="protein sequence ID" value="KAK7864559.1"/>
    <property type="molecule type" value="Genomic_DNA"/>
</dbReference>
<feature type="compositionally biased region" description="Basic and acidic residues" evidence="3">
    <location>
        <begin position="865"/>
        <end position="878"/>
    </location>
</feature>
<evidence type="ECO:0000313" key="6">
    <source>
        <dbReference type="Proteomes" id="UP001378592"/>
    </source>
</evidence>
<name>A0AAN9VGM7_9ORTH</name>
<dbReference type="Pfam" id="PF00385">
    <property type="entry name" value="Chromo"/>
    <property type="match status" value="1"/>
</dbReference>
<keyword evidence="2" id="KW-0539">Nucleus</keyword>
<dbReference type="AlphaFoldDB" id="A0AAN9VGM7"/>
<dbReference type="InterPro" id="IPR016197">
    <property type="entry name" value="Chromo-like_dom_sf"/>
</dbReference>
<feature type="region of interest" description="Disordered" evidence="3">
    <location>
        <begin position="438"/>
        <end position="483"/>
    </location>
</feature>
<evidence type="ECO:0000259" key="4">
    <source>
        <dbReference type="PROSITE" id="PS50013"/>
    </source>
</evidence>
<protein>
    <recommendedName>
        <fullName evidence="4">Chromo domain-containing protein</fullName>
    </recommendedName>
</protein>
<feature type="region of interest" description="Disordered" evidence="3">
    <location>
        <begin position="829"/>
        <end position="990"/>
    </location>
</feature>
<reference evidence="5 6" key="1">
    <citation type="submission" date="2024-03" db="EMBL/GenBank/DDBJ databases">
        <title>The genome assembly and annotation of the cricket Gryllus longicercus Weissman &amp; Gray.</title>
        <authorList>
            <person name="Szrajer S."/>
            <person name="Gray D."/>
            <person name="Ylla G."/>
        </authorList>
    </citation>
    <scope>NUCLEOTIDE SEQUENCE [LARGE SCALE GENOMIC DNA]</scope>
    <source>
        <strain evidence="5">DAG 2021-001</strain>
        <tissue evidence="5">Whole body minus gut</tissue>
    </source>
</reference>
<keyword evidence="6" id="KW-1185">Reference proteome</keyword>
<evidence type="ECO:0000313" key="5">
    <source>
        <dbReference type="EMBL" id="KAK7864559.1"/>
    </source>
</evidence>
<comment type="subcellular location">
    <subcellularLocation>
        <location evidence="1">Nucleus</location>
    </subcellularLocation>
</comment>
<feature type="compositionally biased region" description="Basic and acidic residues" evidence="3">
    <location>
        <begin position="278"/>
        <end position="288"/>
    </location>
</feature>